<evidence type="ECO:0000256" key="3">
    <source>
        <dbReference type="ARBA" id="ARBA00009631"/>
    </source>
</evidence>
<organism evidence="14 15">
    <name type="scientific">Gopherus evgoodei</name>
    <name type="common">Goodes thornscrub tortoise</name>
    <dbReference type="NCBI Taxonomy" id="1825980"/>
    <lineage>
        <taxon>Eukaryota</taxon>
        <taxon>Metazoa</taxon>
        <taxon>Chordata</taxon>
        <taxon>Craniata</taxon>
        <taxon>Vertebrata</taxon>
        <taxon>Euteleostomi</taxon>
        <taxon>Archelosauria</taxon>
        <taxon>Testudinata</taxon>
        <taxon>Testudines</taxon>
        <taxon>Cryptodira</taxon>
        <taxon>Durocryptodira</taxon>
        <taxon>Testudinoidea</taxon>
        <taxon>Testudinidae</taxon>
        <taxon>Gopherus</taxon>
    </lineage>
</organism>
<dbReference type="GO" id="GO:0008474">
    <property type="term" value="F:palmitoyl-(protein) hydrolase activity"/>
    <property type="evidence" value="ECO:0007669"/>
    <property type="project" value="UniProtKB-EC"/>
</dbReference>
<feature type="signal peptide" evidence="12">
    <location>
        <begin position="1"/>
        <end position="19"/>
    </location>
</feature>
<keyword evidence="12" id="KW-0732">Signal</keyword>
<dbReference type="FunFam" id="3.40.50.1820:FF:000164">
    <property type="entry name" value="Mycophenolic acid acyl-glucuronide esterase, mitochondrial"/>
    <property type="match status" value="1"/>
</dbReference>
<evidence type="ECO:0000256" key="11">
    <source>
        <dbReference type="SAM" id="MobiDB-lite"/>
    </source>
</evidence>
<keyword evidence="5" id="KW-0809">Transit peptide</keyword>
<dbReference type="SUPFAM" id="SSF47576">
    <property type="entry name" value="Calponin-homology domain, CH-domain"/>
    <property type="match status" value="1"/>
</dbReference>
<dbReference type="GO" id="GO:0102390">
    <property type="term" value="F:mycophenolic acid acyl-glucuronide esterase activity"/>
    <property type="evidence" value="ECO:0007669"/>
    <property type="project" value="UniProtKB-EC"/>
</dbReference>
<sequence>MAAAGGGAWALWWRGLTRGRAAARCAGSGAGGASLLRSPGQLPACRQKSSVSFLSRPDRPNLAYNKIKGKNPGVVFLPGLHSDMNGQKAVALQDFCKSLGHAFVRFDYTGCGSSDGNLQECTVGKWRKDVLSVLDELTDGPQILVGSSLGGWLMLHAAIARPEKVAALVGVAAAADYLVTTFKQLPLEVQKEIEEKGEWKLPTKHNEEGFYCLSYEFIKEAENHCLLSNPIPITCPIKLIHGMKDEDVPWKVSMQIADDVVSTDVDVILRKVEMANRGPSYGLSREVQEKIEQKYDLELENKLVDWIIVQSGEKIEHPPPGRQNFQKWLMDGTLLCKLINSLHPKGKEPIPKISESKMAFKQMEQISQFLKAAEIYGVRTTDIFQTVDLWEGKDMAAVQRTLMSLGSLAVTKDDGCYRGDPSWFHRKAQQNRRGFSEEQLRRGQSVIGLQMGSNKGASQSGMTGYGMPRQIM</sequence>
<dbReference type="InterPro" id="IPR001715">
    <property type="entry name" value="CH_dom"/>
</dbReference>
<feature type="region of interest" description="Disordered" evidence="11">
    <location>
        <begin position="447"/>
        <end position="472"/>
    </location>
</feature>
<keyword evidence="4" id="KW-0378">Hydrolase</keyword>
<dbReference type="OrthoDB" id="21595at2759"/>
<evidence type="ECO:0000313" key="14">
    <source>
        <dbReference type="Ensembl" id="ENSGEVP00005007347.1"/>
    </source>
</evidence>
<dbReference type="Gene3D" id="1.10.418.10">
    <property type="entry name" value="Calponin-like domain"/>
    <property type="match status" value="1"/>
</dbReference>
<dbReference type="Proteomes" id="UP000694390">
    <property type="component" value="Unassembled WGS sequence"/>
</dbReference>
<dbReference type="FunFam" id="1.10.418.10:FF:000039">
    <property type="entry name" value="Transgelin"/>
    <property type="match status" value="1"/>
</dbReference>
<comment type="function">
    <text evidence="7">Acts as an acyl-protein thioesterase that hydrolyzes fatty acids from acylated residues in proteins. Regulates the mitochondrial S-depalmitoylation of the nucleophilic active site residue of peroxiredoxin-5/PRDX5, a key antioxidant protein, therefore modulating mitochondrial antioxidant ability. Also catalyzes the deglucuronidation of mycophenolic acid acyl-glucuronide, an active metabolite of the immunosuppressant drug mycophenolate.</text>
</comment>
<keyword evidence="6" id="KW-0496">Mitochondrion</keyword>
<dbReference type="InterPro" id="IPR000073">
    <property type="entry name" value="AB_hydrolase_1"/>
</dbReference>
<dbReference type="PRINTS" id="PR00888">
    <property type="entry name" value="SM22CALPONIN"/>
</dbReference>
<comment type="similarity">
    <text evidence="2">Belongs to the AB hydrolase superfamily.</text>
</comment>
<feature type="domain" description="Calponin-homology (CH)" evidence="13">
    <location>
        <begin position="297"/>
        <end position="409"/>
    </location>
</feature>
<keyword evidence="15" id="KW-1185">Reference proteome</keyword>
<reference evidence="14" key="2">
    <citation type="submission" date="2025-09" db="UniProtKB">
        <authorList>
            <consortium name="Ensembl"/>
        </authorList>
    </citation>
    <scope>IDENTIFICATION</scope>
</reference>
<accession>A0A8C4VTS5</accession>
<dbReference type="PROSITE" id="PS51122">
    <property type="entry name" value="CALPONIN_2"/>
    <property type="match status" value="1"/>
</dbReference>
<evidence type="ECO:0000259" key="13">
    <source>
        <dbReference type="PROSITE" id="PS50021"/>
    </source>
</evidence>
<dbReference type="PROSITE" id="PS50021">
    <property type="entry name" value="CH"/>
    <property type="match status" value="1"/>
</dbReference>
<dbReference type="Pfam" id="PF00307">
    <property type="entry name" value="CH"/>
    <property type="match status" value="1"/>
</dbReference>
<dbReference type="GO" id="GO:0004553">
    <property type="term" value="F:hydrolase activity, hydrolyzing O-glycosyl compounds"/>
    <property type="evidence" value="ECO:0007669"/>
    <property type="project" value="TreeGrafter"/>
</dbReference>
<dbReference type="Gene3D" id="3.40.50.1820">
    <property type="entry name" value="alpha/beta hydrolase"/>
    <property type="match status" value="1"/>
</dbReference>
<dbReference type="GO" id="GO:0005739">
    <property type="term" value="C:mitochondrion"/>
    <property type="evidence" value="ECO:0007669"/>
    <property type="project" value="UniProtKB-SubCell"/>
</dbReference>
<evidence type="ECO:0000256" key="7">
    <source>
        <dbReference type="ARBA" id="ARBA00046047"/>
    </source>
</evidence>
<evidence type="ECO:0000256" key="12">
    <source>
        <dbReference type="SAM" id="SignalP"/>
    </source>
</evidence>
<proteinExistence type="inferred from homology"/>
<comment type="catalytic activity">
    <reaction evidence="8">
        <text>S-hexadecanoyl-L-cysteinyl-[protein] + H2O = L-cysteinyl-[protein] + hexadecanoate + H(+)</text>
        <dbReference type="Rhea" id="RHEA:19233"/>
        <dbReference type="Rhea" id="RHEA-COMP:10131"/>
        <dbReference type="Rhea" id="RHEA-COMP:11032"/>
        <dbReference type="ChEBI" id="CHEBI:7896"/>
        <dbReference type="ChEBI" id="CHEBI:15377"/>
        <dbReference type="ChEBI" id="CHEBI:15378"/>
        <dbReference type="ChEBI" id="CHEBI:29950"/>
        <dbReference type="ChEBI" id="CHEBI:74151"/>
        <dbReference type="EC" id="3.1.2.22"/>
    </reaction>
    <physiologicalReaction direction="left-to-right" evidence="8">
        <dbReference type="Rhea" id="RHEA:19234"/>
    </physiologicalReaction>
</comment>
<dbReference type="SMART" id="SM00033">
    <property type="entry name" value="CH"/>
    <property type="match status" value="1"/>
</dbReference>
<evidence type="ECO:0000256" key="2">
    <source>
        <dbReference type="ARBA" id="ARBA00008645"/>
    </source>
</evidence>
<evidence type="ECO:0000256" key="6">
    <source>
        <dbReference type="ARBA" id="ARBA00023128"/>
    </source>
</evidence>
<dbReference type="AlphaFoldDB" id="A0A8C4VTS5"/>
<dbReference type="PANTHER" id="PTHR16138">
    <property type="entry name" value="MYCOPHENOLIC ACID ACYL-GLUCURONIDE ESTERASE, MITOCHONDRIAL"/>
    <property type="match status" value="1"/>
</dbReference>
<evidence type="ECO:0000256" key="4">
    <source>
        <dbReference type="ARBA" id="ARBA00022801"/>
    </source>
</evidence>
<dbReference type="InterPro" id="IPR003096">
    <property type="entry name" value="SM22_calponin"/>
</dbReference>
<comment type="catalytic activity">
    <reaction evidence="9">
        <text>mycophenolic acid O-acyl-beta-D-glucuronide + H2O = mycophenolate + D-glucuronate + H(+)</text>
        <dbReference type="Rhea" id="RHEA:34179"/>
        <dbReference type="ChEBI" id="CHEBI:15377"/>
        <dbReference type="ChEBI" id="CHEBI:15378"/>
        <dbReference type="ChEBI" id="CHEBI:58720"/>
        <dbReference type="ChEBI" id="CHEBI:62932"/>
        <dbReference type="ChEBI" id="CHEBI:66982"/>
        <dbReference type="EC" id="3.1.1.93"/>
    </reaction>
    <physiologicalReaction direction="left-to-right" evidence="9">
        <dbReference type="Rhea" id="RHEA:34180"/>
    </physiologicalReaction>
</comment>
<gene>
    <name evidence="14" type="primary">ABHD10</name>
</gene>
<feature type="compositionally biased region" description="Polar residues" evidence="11">
    <location>
        <begin position="451"/>
        <end position="462"/>
    </location>
</feature>
<dbReference type="Ensembl" id="ENSGEVT00005007700.1">
    <property type="protein sequence ID" value="ENSGEVP00005007347.1"/>
    <property type="gene ID" value="ENSGEVG00005005267.1"/>
</dbReference>
<dbReference type="InterPro" id="IPR029058">
    <property type="entry name" value="AB_hydrolase_fold"/>
</dbReference>
<dbReference type="PANTHER" id="PTHR16138:SF7">
    <property type="entry name" value="PALMITOYL-PROTEIN THIOESTERASE ABHD10, MITOCHONDRIAL"/>
    <property type="match status" value="1"/>
</dbReference>
<evidence type="ECO:0000313" key="15">
    <source>
        <dbReference type="Proteomes" id="UP000694390"/>
    </source>
</evidence>
<dbReference type="GeneTree" id="ENSGT00390000017765"/>
<evidence type="ECO:0000256" key="8">
    <source>
        <dbReference type="ARBA" id="ARBA00047409"/>
    </source>
</evidence>
<comment type="subcellular location">
    <subcellularLocation>
        <location evidence="1">Mitochondrion</location>
    </subcellularLocation>
</comment>
<dbReference type="SUPFAM" id="SSF53474">
    <property type="entry name" value="alpha/beta-Hydrolases"/>
    <property type="match status" value="1"/>
</dbReference>
<dbReference type="InterPro" id="IPR052382">
    <property type="entry name" value="ABHD10_acyl-thioesterase"/>
</dbReference>
<dbReference type="Pfam" id="PF00561">
    <property type="entry name" value="Abhydrolase_1"/>
    <property type="match status" value="1"/>
</dbReference>
<evidence type="ECO:0000256" key="5">
    <source>
        <dbReference type="ARBA" id="ARBA00022946"/>
    </source>
</evidence>
<name>A0A8C4VTS5_9SAUR</name>
<dbReference type="PROSITE" id="PS01052">
    <property type="entry name" value="CALPONIN_1"/>
    <property type="match status" value="1"/>
</dbReference>
<dbReference type="PRINTS" id="PR00890">
    <property type="entry name" value="TRANSGELIN"/>
</dbReference>
<dbReference type="Pfam" id="PF00402">
    <property type="entry name" value="Calponin"/>
    <property type="match status" value="1"/>
</dbReference>
<protein>
    <recommendedName>
        <fullName evidence="10">Transgelin</fullName>
    </recommendedName>
</protein>
<reference evidence="14" key="1">
    <citation type="submission" date="2025-08" db="UniProtKB">
        <authorList>
            <consortium name="Ensembl"/>
        </authorList>
    </citation>
    <scope>IDENTIFICATION</scope>
</reference>
<comment type="similarity">
    <text evidence="3 10">Belongs to the calponin family.</text>
</comment>
<evidence type="ECO:0000256" key="1">
    <source>
        <dbReference type="ARBA" id="ARBA00004173"/>
    </source>
</evidence>
<feature type="chain" id="PRO_5034459791" description="Transgelin" evidence="12">
    <location>
        <begin position="20"/>
        <end position="472"/>
    </location>
</feature>
<dbReference type="CDD" id="cd21281">
    <property type="entry name" value="CH_TAGLN3"/>
    <property type="match status" value="1"/>
</dbReference>
<evidence type="ECO:0000256" key="9">
    <source>
        <dbReference type="ARBA" id="ARBA00047972"/>
    </source>
</evidence>
<dbReference type="InterPro" id="IPR000557">
    <property type="entry name" value="Calponin_repeat"/>
</dbReference>
<evidence type="ECO:0000256" key="10">
    <source>
        <dbReference type="RuleBase" id="RU361224"/>
    </source>
</evidence>
<dbReference type="InterPro" id="IPR036872">
    <property type="entry name" value="CH_dom_sf"/>
</dbReference>